<dbReference type="PANTHER" id="PTHR35569">
    <property type="entry name" value="CYANAMIDE HYDRATASE DDI2-RELATED"/>
    <property type="match status" value="1"/>
</dbReference>
<keyword evidence="3" id="KW-1185">Reference proteome</keyword>
<comment type="caution">
    <text evidence="2">The sequence shown here is derived from an EMBL/GenBank/DDBJ whole genome shotgun (WGS) entry which is preliminary data.</text>
</comment>
<dbReference type="EMBL" id="RYZI01000140">
    <property type="protein sequence ID" value="RWA09777.1"/>
    <property type="molecule type" value="Genomic_DNA"/>
</dbReference>
<reference evidence="2 3" key="1">
    <citation type="submission" date="2018-12" db="EMBL/GenBank/DDBJ databases">
        <title>Draft genome sequence of Xylaria grammica IHI A82.</title>
        <authorList>
            <person name="Buettner E."/>
            <person name="Kellner H."/>
        </authorList>
    </citation>
    <scope>NUCLEOTIDE SEQUENCE [LARGE SCALE GENOMIC DNA]</scope>
    <source>
        <strain evidence="2 3">IHI A82</strain>
    </source>
</reference>
<dbReference type="CDD" id="cd00077">
    <property type="entry name" value="HDc"/>
    <property type="match status" value="1"/>
</dbReference>
<feature type="domain" description="HD" evidence="1">
    <location>
        <begin position="37"/>
        <end position="137"/>
    </location>
</feature>
<gene>
    <name evidence="2" type="ORF">EKO27_g5328</name>
</gene>
<dbReference type="Proteomes" id="UP000286045">
    <property type="component" value="Unassembled WGS sequence"/>
</dbReference>
<dbReference type="Gene3D" id="1.10.3210.10">
    <property type="entry name" value="Hypothetical protein af1432"/>
    <property type="match status" value="1"/>
</dbReference>
<evidence type="ECO:0000259" key="1">
    <source>
        <dbReference type="Pfam" id="PF01966"/>
    </source>
</evidence>
<dbReference type="STRING" id="363999.A0A439D5T3"/>
<sequence length="225" mass="24442">MPSSSFPDLPVSGVAFPHSPITAAAFAYTKENTSEPVYNHCVRSAYFALILTKKLAPLLPDLEVVVLACILHDMGWSFNKELLSALKRFEVDGADIARAFIEGYRGRDGEGAEKWDEGRVQKIWDIIALHSTMSIAPFASAEVATAHLGIMADFSGPRFPANPWGNPMELMARPPTPGAVITVEEYKEVLGAFPHAGFGAEASKVILCGLCRDKPVSTFDNFVTK</sequence>
<dbReference type="PANTHER" id="PTHR35569:SF1">
    <property type="entry name" value="CYANAMIDE HYDRATASE DDI2-RELATED"/>
    <property type="match status" value="1"/>
</dbReference>
<evidence type="ECO:0000313" key="3">
    <source>
        <dbReference type="Proteomes" id="UP000286045"/>
    </source>
</evidence>
<dbReference type="SUPFAM" id="SSF109604">
    <property type="entry name" value="HD-domain/PDEase-like"/>
    <property type="match status" value="1"/>
</dbReference>
<organism evidence="2 3">
    <name type="scientific">Xylaria grammica</name>
    <dbReference type="NCBI Taxonomy" id="363999"/>
    <lineage>
        <taxon>Eukaryota</taxon>
        <taxon>Fungi</taxon>
        <taxon>Dikarya</taxon>
        <taxon>Ascomycota</taxon>
        <taxon>Pezizomycotina</taxon>
        <taxon>Sordariomycetes</taxon>
        <taxon>Xylariomycetidae</taxon>
        <taxon>Xylariales</taxon>
        <taxon>Xylariaceae</taxon>
        <taxon>Xylaria</taxon>
    </lineage>
</organism>
<dbReference type="AlphaFoldDB" id="A0A439D5T3"/>
<dbReference type="InterPro" id="IPR006674">
    <property type="entry name" value="HD_domain"/>
</dbReference>
<dbReference type="Pfam" id="PF01966">
    <property type="entry name" value="HD"/>
    <property type="match status" value="1"/>
</dbReference>
<evidence type="ECO:0000313" key="2">
    <source>
        <dbReference type="EMBL" id="RWA09777.1"/>
    </source>
</evidence>
<dbReference type="InterPro" id="IPR003607">
    <property type="entry name" value="HD/PDEase_dom"/>
</dbReference>
<name>A0A439D5T3_9PEZI</name>
<proteinExistence type="predicted"/>
<protein>
    <recommendedName>
        <fullName evidence="1">HD domain-containing protein</fullName>
    </recommendedName>
</protein>
<accession>A0A439D5T3</accession>